<proteinExistence type="predicted"/>
<dbReference type="SUPFAM" id="SSF55874">
    <property type="entry name" value="ATPase domain of HSP90 chaperone/DNA topoisomerase II/histidine kinase"/>
    <property type="match status" value="1"/>
</dbReference>
<comment type="caution">
    <text evidence="3">The sequence shown here is derived from an EMBL/GenBank/DDBJ whole genome shotgun (WGS) entry which is preliminary data.</text>
</comment>
<sequence>MPRIDIEDRQRRCVLPFEALPTEVRLLRRAAATQLGQWGVPTAGDATQLVVTELATNVIKHVGEGSPATLILEWKRERLRVEMHDKSSSLPALRTAGCEAECGRGLHMLAAMAADWGTVVTALGKAVWCEIELGSDAVCLRMERAVDALENYRERGGAVLHGRCEAVLEESAVELIADLLHWTSARGLDPDDVLDRAQMHYEAEADIAA</sequence>
<dbReference type="InterPro" id="IPR050267">
    <property type="entry name" value="Anti-sigma-factor_SerPK"/>
</dbReference>
<evidence type="ECO:0000313" key="4">
    <source>
        <dbReference type="Proteomes" id="UP000568022"/>
    </source>
</evidence>
<dbReference type="GO" id="GO:0004674">
    <property type="term" value="F:protein serine/threonine kinase activity"/>
    <property type="evidence" value="ECO:0007669"/>
    <property type="project" value="UniProtKB-KW"/>
</dbReference>
<keyword evidence="1" id="KW-0723">Serine/threonine-protein kinase</keyword>
<dbReference type="PANTHER" id="PTHR35526:SF3">
    <property type="entry name" value="ANTI-SIGMA-F FACTOR RSBW"/>
    <property type="match status" value="1"/>
</dbReference>
<keyword evidence="1" id="KW-0808">Transferase</keyword>
<organism evidence="3 4">
    <name type="scientific">Streptomyces griseoloalbus</name>
    <dbReference type="NCBI Taxonomy" id="67303"/>
    <lineage>
        <taxon>Bacteria</taxon>
        <taxon>Bacillati</taxon>
        <taxon>Actinomycetota</taxon>
        <taxon>Actinomycetes</taxon>
        <taxon>Kitasatosporales</taxon>
        <taxon>Streptomycetaceae</taxon>
        <taxon>Streptomyces</taxon>
    </lineage>
</organism>
<evidence type="ECO:0000259" key="2">
    <source>
        <dbReference type="Pfam" id="PF13581"/>
    </source>
</evidence>
<dbReference type="PANTHER" id="PTHR35526">
    <property type="entry name" value="ANTI-SIGMA-F FACTOR RSBW-RELATED"/>
    <property type="match status" value="1"/>
</dbReference>
<dbReference type="InterPro" id="IPR003594">
    <property type="entry name" value="HATPase_dom"/>
</dbReference>
<name>A0A7W8BIK9_9ACTN</name>
<dbReference type="InterPro" id="IPR036890">
    <property type="entry name" value="HATPase_C_sf"/>
</dbReference>
<dbReference type="Gene3D" id="3.30.565.10">
    <property type="entry name" value="Histidine kinase-like ATPase, C-terminal domain"/>
    <property type="match status" value="1"/>
</dbReference>
<dbReference type="Pfam" id="PF13581">
    <property type="entry name" value="HATPase_c_2"/>
    <property type="match status" value="1"/>
</dbReference>
<keyword evidence="1" id="KW-0418">Kinase</keyword>
<feature type="domain" description="Histidine kinase/HSP90-like ATPase" evidence="2">
    <location>
        <begin position="17"/>
        <end position="116"/>
    </location>
</feature>
<dbReference type="EMBL" id="JACHJE010000001">
    <property type="protein sequence ID" value="MBB5123428.1"/>
    <property type="molecule type" value="Genomic_DNA"/>
</dbReference>
<reference evidence="3 4" key="1">
    <citation type="submission" date="2020-08" db="EMBL/GenBank/DDBJ databases">
        <title>Genomic Encyclopedia of Type Strains, Phase III (KMG-III): the genomes of soil and plant-associated and newly described type strains.</title>
        <authorList>
            <person name="Whitman W."/>
        </authorList>
    </citation>
    <scope>NUCLEOTIDE SEQUENCE [LARGE SCALE GENOMIC DNA]</scope>
    <source>
        <strain evidence="3 4">CECT 3226</strain>
    </source>
</reference>
<accession>A0A7W8BIK9</accession>
<dbReference type="CDD" id="cd16936">
    <property type="entry name" value="HATPase_RsbW-like"/>
    <property type="match status" value="1"/>
</dbReference>
<protein>
    <recommendedName>
        <fullName evidence="2">Histidine kinase/HSP90-like ATPase domain-containing protein</fullName>
    </recommendedName>
</protein>
<keyword evidence="4" id="KW-1185">Reference proteome</keyword>
<dbReference type="Proteomes" id="UP000568022">
    <property type="component" value="Unassembled WGS sequence"/>
</dbReference>
<evidence type="ECO:0000256" key="1">
    <source>
        <dbReference type="ARBA" id="ARBA00022527"/>
    </source>
</evidence>
<gene>
    <name evidence="3" type="ORF">FHS32_000140</name>
</gene>
<evidence type="ECO:0000313" key="3">
    <source>
        <dbReference type="EMBL" id="MBB5123428.1"/>
    </source>
</evidence>
<dbReference type="AlphaFoldDB" id="A0A7W8BIK9"/>